<protein>
    <submittedName>
        <fullName evidence="1">Uncharacterized protein</fullName>
    </submittedName>
</protein>
<name>A0ABS8RRA8_DATST</name>
<evidence type="ECO:0000313" key="2">
    <source>
        <dbReference type="Proteomes" id="UP000823775"/>
    </source>
</evidence>
<keyword evidence="2" id="KW-1185">Reference proteome</keyword>
<reference evidence="1 2" key="1">
    <citation type="journal article" date="2021" name="BMC Genomics">
        <title>Datura genome reveals duplications of psychoactive alkaloid biosynthetic genes and high mutation rate following tissue culture.</title>
        <authorList>
            <person name="Rajewski A."/>
            <person name="Carter-House D."/>
            <person name="Stajich J."/>
            <person name="Litt A."/>
        </authorList>
    </citation>
    <scope>NUCLEOTIDE SEQUENCE [LARGE SCALE GENOMIC DNA]</scope>
    <source>
        <strain evidence="1">AR-01</strain>
    </source>
</reference>
<gene>
    <name evidence="1" type="ORF">HAX54_038705</name>
</gene>
<proteinExistence type="predicted"/>
<dbReference type="EMBL" id="JACEIK010000053">
    <property type="protein sequence ID" value="MCD7448149.1"/>
    <property type="molecule type" value="Genomic_DNA"/>
</dbReference>
<evidence type="ECO:0000313" key="1">
    <source>
        <dbReference type="EMBL" id="MCD7448149.1"/>
    </source>
</evidence>
<organism evidence="1 2">
    <name type="scientific">Datura stramonium</name>
    <name type="common">Jimsonweed</name>
    <name type="synonym">Common thornapple</name>
    <dbReference type="NCBI Taxonomy" id="4076"/>
    <lineage>
        <taxon>Eukaryota</taxon>
        <taxon>Viridiplantae</taxon>
        <taxon>Streptophyta</taxon>
        <taxon>Embryophyta</taxon>
        <taxon>Tracheophyta</taxon>
        <taxon>Spermatophyta</taxon>
        <taxon>Magnoliopsida</taxon>
        <taxon>eudicotyledons</taxon>
        <taxon>Gunneridae</taxon>
        <taxon>Pentapetalae</taxon>
        <taxon>asterids</taxon>
        <taxon>lamiids</taxon>
        <taxon>Solanales</taxon>
        <taxon>Solanaceae</taxon>
        <taxon>Solanoideae</taxon>
        <taxon>Datureae</taxon>
        <taxon>Datura</taxon>
    </lineage>
</organism>
<sequence length="154" mass="17249">MGYVAKMDMILALEDSIDLIPKKLLPRVLMVRMRSAAVGDEEPMPLARAPRSRATSLEPEIDIVDEVYQLEEMGPALAPLHFMATPIKGSQTPGEKPGAAMAPCIDAFEVLVVYPHTVVWIMMSLEKQRNQHHRLEEVHKVVDMDPNLLGEEPR</sequence>
<accession>A0ABS8RRA8</accession>
<comment type="caution">
    <text evidence="1">The sequence shown here is derived from an EMBL/GenBank/DDBJ whole genome shotgun (WGS) entry which is preliminary data.</text>
</comment>
<dbReference type="Proteomes" id="UP000823775">
    <property type="component" value="Unassembled WGS sequence"/>
</dbReference>